<reference evidence="18 19" key="1">
    <citation type="submission" date="2010-08" db="EMBL/GenBank/DDBJ databases">
        <authorList>
            <person name="Harkins D.M."/>
            <person name="Madupu R."/>
            <person name="Durkin A.S."/>
            <person name="Torralba M."/>
            <person name="Methe B."/>
            <person name="Sutton G.G."/>
            <person name="Nelson K.E."/>
        </authorList>
    </citation>
    <scope>NUCLEOTIDE SEQUENCE [LARGE SCALE GENOMIC DNA]</scope>
    <source>
        <strain evidence="18 19">DSM 17678</strain>
    </source>
</reference>
<feature type="domain" description="Semialdehyde dehydrogenase NAD-binding" evidence="17">
    <location>
        <begin position="3"/>
        <end position="119"/>
    </location>
</feature>
<dbReference type="EC" id="1.2.1.11" evidence="6 15"/>
<dbReference type="SUPFAM" id="SSF55347">
    <property type="entry name" value="Glyceraldehyde-3-phosphate dehydrogenase-like, C-terminal domain"/>
    <property type="match status" value="1"/>
</dbReference>
<dbReference type="SUPFAM" id="SSF51735">
    <property type="entry name" value="NAD(P)-binding Rossmann-fold domains"/>
    <property type="match status" value="1"/>
</dbReference>
<keyword evidence="11 15" id="KW-0560">Oxidoreductase</keyword>
<dbReference type="UniPathway" id="UPA00034">
    <property type="reaction ID" value="UER00016"/>
</dbReference>
<dbReference type="GeneID" id="84799859"/>
<evidence type="ECO:0000313" key="19">
    <source>
        <dbReference type="Proteomes" id="UP000003244"/>
    </source>
</evidence>
<dbReference type="UniPathway" id="UPA00050">
    <property type="reaction ID" value="UER00463"/>
</dbReference>
<dbReference type="NCBIfam" id="TIGR01296">
    <property type="entry name" value="asd_B"/>
    <property type="match status" value="1"/>
</dbReference>
<comment type="caution">
    <text evidence="15">Lacks conserved residue(s) required for the propagation of feature annotation.</text>
</comment>
<evidence type="ECO:0000256" key="10">
    <source>
        <dbReference type="ARBA" id="ARBA00022915"/>
    </source>
</evidence>
<dbReference type="InterPro" id="IPR012280">
    <property type="entry name" value="Semialdhyde_DH_dimer_dom"/>
</dbReference>
<feature type="active site" description="Acyl-thioester intermediate" evidence="15 16">
    <location>
        <position position="126"/>
    </location>
</feature>
<evidence type="ECO:0000256" key="5">
    <source>
        <dbReference type="ARBA" id="ARBA00011738"/>
    </source>
</evidence>
<dbReference type="RefSeq" id="WP_007787951.1">
    <property type="nucleotide sequence ID" value="NZ_ADGQ01000002.1"/>
</dbReference>
<keyword evidence="10 15" id="KW-0220">Diaminopimelate biosynthesis</keyword>
<evidence type="ECO:0000256" key="13">
    <source>
        <dbReference type="ARBA" id="ARBA00023167"/>
    </source>
</evidence>
<dbReference type="GO" id="GO:0009088">
    <property type="term" value="P:threonine biosynthetic process"/>
    <property type="evidence" value="ECO:0007669"/>
    <property type="project" value="UniProtKB-UniRule"/>
</dbReference>
<dbReference type="CDD" id="cd02316">
    <property type="entry name" value="VcASADH2_like_N"/>
    <property type="match status" value="1"/>
</dbReference>
<dbReference type="InterPro" id="IPR012080">
    <property type="entry name" value="Asp_semialdehyde_DH"/>
</dbReference>
<proteinExistence type="inferred from homology"/>
<evidence type="ECO:0000256" key="4">
    <source>
        <dbReference type="ARBA" id="ARBA00010584"/>
    </source>
</evidence>
<dbReference type="CDD" id="cd18131">
    <property type="entry name" value="ASADH_C_bac_euk_like"/>
    <property type="match status" value="1"/>
</dbReference>
<keyword evidence="13 15" id="KW-0486">Methionine biosynthesis</keyword>
<keyword evidence="8 15" id="KW-0791">Threonine biosynthesis</keyword>
<evidence type="ECO:0000256" key="12">
    <source>
        <dbReference type="ARBA" id="ARBA00023154"/>
    </source>
</evidence>
<dbReference type="SMART" id="SM00859">
    <property type="entry name" value="Semialdhyde_dh"/>
    <property type="match status" value="1"/>
</dbReference>
<comment type="pathway">
    <text evidence="2 15">Amino-acid biosynthesis; L-lysine biosynthesis via DAP pathway; (S)-tetrahydrodipicolinate from L-aspartate: step 2/4.</text>
</comment>
<dbReference type="HAMAP" id="MF_02121">
    <property type="entry name" value="ASADH"/>
    <property type="match status" value="1"/>
</dbReference>
<evidence type="ECO:0000313" key="18">
    <source>
        <dbReference type="EMBL" id="EFM65419.1"/>
    </source>
</evidence>
<dbReference type="Pfam" id="PF01118">
    <property type="entry name" value="Semialdhyde_dh"/>
    <property type="match status" value="1"/>
</dbReference>
<dbReference type="Gene3D" id="3.40.50.720">
    <property type="entry name" value="NAD(P)-binding Rossmann-like Domain"/>
    <property type="match status" value="1"/>
</dbReference>
<dbReference type="OrthoDB" id="9805684at2"/>
<dbReference type="InterPro" id="IPR005986">
    <property type="entry name" value="Asp_semialdehyde_DH_beta"/>
</dbReference>
<dbReference type="PANTHER" id="PTHR46278:SF2">
    <property type="entry name" value="ASPARTATE-SEMIALDEHYDE DEHYDROGENASE"/>
    <property type="match status" value="1"/>
</dbReference>
<dbReference type="GO" id="GO:0050661">
    <property type="term" value="F:NADP binding"/>
    <property type="evidence" value="ECO:0007669"/>
    <property type="project" value="UniProtKB-UniRule"/>
</dbReference>
<dbReference type="NCBIfam" id="NF011456">
    <property type="entry name" value="PRK14874.1"/>
    <property type="match status" value="1"/>
</dbReference>
<comment type="similarity">
    <text evidence="4 15">Belongs to the aspartate-semialdehyde dehydrogenase family.</text>
</comment>
<evidence type="ECO:0000256" key="16">
    <source>
        <dbReference type="PIRSR" id="PIRSR000148-1"/>
    </source>
</evidence>
<dbReference type="GO" id="GO:0004073">
    <property type="term" value="F:aspartate-semialdehyde dehydrogenase activity"/>
    <property type="evidence" value="ECO:0007669"/>
    <property type="project" value="UniProtKB-UniRule"/>
</dbReference>
<dbReference type="GO" id="GO:0009089">
    <property type="term" value="P:lysine biosynthetic process via diaminopimelate"/>
    <property type="evidence" value="ECO:0007669"/>
    <property type="project" value="UniProtKB-UniRule"/>
</dbReference>
<evidence type="ECO:0000256" key="15">
    <source>
        <dbReference type="HAMAP-Rule" id="MF_02121"/>
    </source>
</evidence>
<feature type="binding site" evidence="15">
    <location>
        <position position="99"/>
    </location>
    <ligand>
        <name>phosphate</name>
        <dbReference type="ChEBI" id="CHEBI:43474"/>
    </ligand>
</feature>
<keyword evidence="7 15" id="KW-0028">Amino-acid biosynthesis</keyword>
<dbReference type="EMBL" id="ADGQ01000002">
    <property type="protein sequence ID" value="EFM65419.1"/>
    <property type="molecule type" value="Genomic_DNA"/>
</dbReference>
<keyword evidence="9 15" id="KW-0521">NADP</keyword>
<feature type="active site" description="Proton acceptor" evidence="15 16">
    <location>
        <position position="234"/>
    </location>
</feature>
<dbReference type="PIRSF" id="PIRSF000148">
    <property type="entry name" value="ASA_dh"/>
    <property type="match status" value="1"/>
</dbReference>
<dbReference type="InterPro" id="IPR000534">
    <property type="entry name" value="Semialdehyde_DH_NAD-bd"/>
</dbReference>
<keyword evidence="19" id="KW-1185">Reference proteome</keyword>
<dbReference type="PANTHER" id="PTHR46278">
    <property type="entry name" value="DEHYDROGENASE, PUTATIVE-RELATED"/>
    <property type="match status" value="1"/>
</dbReference>
<evidence type="ECO:0000259" key="17">
    <source>
        <dbReference type="SMART" id="SM00859"/>
    </source>
</evidence>
<comment type="catalytic activity">
    <reaction evidence="14 15">
        <text>L-aspartate 4-semialdehyde + phosphate + NADP(+) = 4-phospho-L-aspartate + NADPH + H(+)</text>
        <dbReference type="Rhea" id="RHEA:24284"/>
        <dbReference type="ChEBI" id="CHEBI:15378"/>
        <dbReference type="ChEBI" id="CHEBI:43474"/>
        <dbReference type="ChEBI" id="CHEBI:57535"/>
        <dbReference type="ChEBI" id="CHEBI:57783"/>
        <dbReference type="ChEBI" id="CHEBI:58349"/>
        <dbReference type="ChEBI" id="CHEBI:537519"/>
        <dbReference type="EC" id="1.2.1.11"/>
    </reaction>
</comment>
<sequence>MANFAIVGATGLVGTKMIERLGESKLRVDNIYLMASARSAGKVLQFRGQDVIVEELNEGSFDKEIDYAIFSAGGDTSRKFAPIAESKGIIVIDNSSAWRMEEDIDLIVPECNEPLLKRKIIANPNCSTIQSVVPLKPLADAFGLDRVAYTTYQAVSGSGKGGIDDLLNGQDGKEPKKYPHPIYNNVLPHIDVFLDNGYTKEEMKMIDETKKILSLGEDVKITATCVRVPVLNSHSVDINVTFKKETSVEEIREILKNAPGLVLLDKPQENIYPTPLDASGHDEVYVGRIRKDISQDNSFYIWCVADNIRKGAASNAIQIAEMLEAKKQV</sequence>
<comment type="pathway">
    <text evidence="3 15">Amino-acid biosynthesis; L-threonine biosynthesis; L-threonine from L-aspartate: step 2/5.</text>
</comment>
<feature type="binding site" evidence="15">
    <location>
        <begin position="156"/>
        <end position="157"/>
    </location>
    <ligand>
        <name>NADP(+)</name>
        <dbReference type="ChEBI" id="CHEBI:58349"/>
    </ligand>
</feature>
<name>E0E133_9FIRM</name>
<dbReference type="Pfam" id="PF02774">
    <property type="entry name" value="Semialdhyde_dhC"/>
    <property type="match status" value="1"/>
</dbReference>
<dbReference type="GO" id="GO:0009097">
    <property type="term" value="P:isoleucine biosynthetic process"/>
    <property type="evidence" value="ECO:0007669"/>
    <property type="project" value="UniProtKB-UniRule"/>
</dbReference>
<evidence type="ECO:0000256" key="3">
    <source>
        <dbReference type="ARBA" id="ARBA00005097"/>
    </source>
</evidence>
<dbReference type="AlphaFoldDB" id="E0E133"/>
<evidence type="ECO:0000256" key="2">
    <source>
        <dbReference type="ARBA" id="ARBA00005076"/>
    </source>
</evidence>
<gene>
    <name evidence="15 18" type="primary">asd</name>
    <name evidence="18" type="ORF">HMPREF0634_0784</name>
</gene>
<evidence type="ECO:0000256" key="6">
    <source>
        <dbReference type="ARBA" id="ARBA00013120"/>
    </source>
</evidence>
<dbReference type="InterPro" id="IPR036291">
    <property type="entry name" value="NAD(P)-bd_dom_sf"/>
</dbReference>
<feature type="binding site" evidence="15">
    <location>
        <position position="153"/>
    </location>
    <ligand>
        <name>substrate</name>
    </ligand>
</feature>
<dbReference type="GO" id="GO:0019877">
    <property type="term" value="P:diaminopimelate biosynthetic process"/>
    <property type="evidence" value="ECO:0007669"/>
    <property type="project" value="UniProtKB-UniRule"/>
</dbReference>
<dbReference type="Gene3D" id="3.30.360.10">
    <property type="entry name" value="Dihydrodipicolinate Reductase, domain 2"/>
    <property type="match status" value="1"/>
</dbReference>
<accession>E0E133</accession>
<protein>
    <recommendedName>
        <fullName evidence="6 15">Aspartate-semialdehyde dehydrogenase</fullName>
        <shortName evidence="15">ASA dehydrogenase</shortName>
        <shortName evidence="15">ASADH</shortName>
        <ecNumber evidence="6 15">1.2.1.11</ecNumber>
    </recommendedName>
    <alternativeName>
        <fullName evidence="15">Aspartate-beta-semialdehyde dehydrogenase</fullName>
    </alternativeName>
</protein>
<dbReference type="eggNOG" id="COG0136">
    <property type="taxonomic scope" value="Bacteria"/>
</dbReference>
<evidence type="ECO:0000256" key="9">
    <source>
        <dbReference type="ARBA" id="ARBA00022857"/>
    </source>
</evidence>
<comment type="pathway">
    <text evidence="1 15">Amino-acid biosynthesis; L-methionine biosynthesis via de novo pathway; L-homoserine from L-aspartate: step 2/3.</text>
</comment>
<evidence type="ECO:0000256" key="14">
    <source>
        <dbReference type="ARBA" id="ARBA00047891"/>
    </source>
</evidence>
<dbReference type="GO" id="GO:0051287">
    <property type="term" value="F:NAD binding"/>
    <property type="evidence" value="ECO:0007669"/>
    <property type="project" value="InterPro"/>
</dbReference>
<dbReference type="Proteomes" id="UP000003244">
    <property type="component" value="Unassembled WGS sequence"/>
</dbReference>
<dbReference type="STRING" id="596315.HMPREF0634_0784"/>
<evidence type="ECO:0000256" key="7">
    <source>
        <dbReference type="ARBA" id="ARBA00022605"/>
    </source>
</evidence>
<feature type="binding site" evidence="15">
    <location>
        <begin position="10"/>
        <end position="13"/>
    </location>
    <ligand>
        <name>NADP(+)</name>
        <dbReference type="ChEBI" id="CHEBI:58349"/>
    </ligand>
</feature>
<evidence type="ECO:0000256" key="8">
    <source>
        <dbReference type="ARBA" id="ARBA00022697"/>
    </source>
</evidence>
<comment type="caution">
    <text evidence="18">The sequence shown here is derived from an EMBL/GenBank/DDBJ whole genome shotgun (WGS) entry which is preliminary data.</text>
</comment>
<evidence type="ECO:0000256" key="1">
    <source>
        <dbReference type="ARBA" id="ARBA00005021"/>
    </source>
</evidence>
<feature type="binding site" evidence="15">
    <location>
        <begin position="38"/>
        <end position="39"/>
    </location>
    <ligand>
        <name>NADP(+)</name>
        <dbReference type="ChEBI" id="CHEBI:58349"/>
    </ligand>
</feature>
<evidence type="ECO:0000256" key="11">
    <source>
        <dbReference type="ARBA" id="ARBA00023002"/>
    </source>
</evidence>
<feature type="binding site" evidence="15">
    <location>
        <position position="227"/>
    </location>
    <ligand>
        <name>substrate</name>
    </ligand>
</feature>
<dbReference type="GO" id="GO:0046983">
    <property type="term" value="F:protein dimerization activity"/>
    <property type="evidence" value="ECO:0007669"/>
    <property type="project" value="InterPro"/>
</dbReference>
<dbReference type="UniPathway" id="UPA00051">
    <property type="reaction ID" value="UER00464"/>
</dbReference>
<dbReference type="GO" id="GO:0071266">
    <property type="term" value="P:'de novo' L-methionine biosynthetic process"/>
    <property type="evidence" value="ECO:0007669"/>
    <property type="project" value="UniProtKB-UniRule"/>
</dbReference>
<comment type="function">
    <text evidence="15">Catalyzes the NADPH-dependent formation of L-aspartate-semialdehyde (L-ASA) by the reductive dephosphorylation of L-aspartyl-4-phosphate.</text>
</comment>
<organism evidence="18 19">
    <name type="scientific">Peptostreptococcus stomatis DSM 17678</name>
    <dbReference type="NCBI Taxonomy" id="596315"/>
    <lineage>
        <taxon>Bacteria</taxon>
        <taxon>Bacillati</taxon>
        <taxon>Bacillota</taxon>
        <taxon>Clostridia</taxon>
        <taxon>Peptostreptococcales</taxon>
        <taxon>Peptostreptococcaceae</taxon>
        <taxon>Peptostreptococcus</taxon>
    </lineage>
</organism>
<feature type="binding site" evidence="15">
    <location>
        <position position="307"/>
    </location>
    <ligand>
        <name>NADP(+)</name>
        <dbReference type="ChEBI" id="CHEBI:58349"/>
    </ligand>
</feature>
<keyword evidence="12 15" id="KW-0457">Lysine biosynthesis</keyword>
<comment type="subunit">
    <text evidence="5 15">Homodimer.</text>
</comment>